<sequence>MNKLKTMMISGISLPLYLFFMVVIFSAIALDKLPLNMVGITILLVALGHLLYFIGEKLPIMNSYLGGGSVFTLLGATLLASFHLVPTKVIDAVSDFMGGGFGFLDFYIAALICGSILGMNRNLLVKASTKFIPVALITMVIGFFSVGLIGMLLGNGFADSVMYVSLPMMSGGMGAGITPLSQIYADGLANGNQAAIFSQLAPAVTFGNILAIIGALFIAKAFAKTKYNGHGTLINATKEELEKPKITLDAQQIGVGMLFSFSLLVVGAILSDFFPKIHEYAFMIVIVFILKALNIVPKKLEDSVVMFNNVVMTNLTHAVLAGIGLALIDLSTLASAFTWQFVVLCLTSVVSMGAASWFFGMVLGMYPVETAIGAGMINNSMGGTGNIAVLSASDRMEMIAFAQMANRLCGAIVLILGGILIRFFYS</sequence>
<comment type="caution">
    <text evidence="3">The sequence shown here is derived from an EMBL/GenBank/DDBJ whole genome shotgun (WGS) entry which is preliminary data.</text>
</comment>
<dbReference type="RefSeq" id="WP_016174400.1">
    <property type="nucleotide sequence ID" value="NZ_KE136389.1"/>
</dbReference>
<keyword evidence="1" id="KW-1003">Cell membrane</keyword>
<dbReference type="Proteomes" id="UP000014136">
    <property type="component" value="Unassembled WGS sequence"/>
</dbReference>
<accession>S0NGV0</accession>
<dbReference type="OrthoDB" id="8584824at2"/>
<dbReference type="eggNOG" id="COG3493">
    <property type="taxonomic scope" value="Bacteria"/>
</dbReference>
<feature type="transmembrane region" description="Helical" evidence="2">
    <location>
        <begin position="131"/>
        <end position="153"/>
    </location>
</feature>
<evidence type="ECO:0000313" key="4">
    <source>
        <dbReference type="Proteomes" id="UP000014136"/>
    </source>
</evidence>
<evidence type="ECO:0000256" key="2">
    <source>
        <dbReference type="SAM" id="Phobius"/>
    </source>
</evidence>
<keyword evidence="1" id="KW-0769">Symport</keyword>
<feature type="transmembrane region" description="Helical" evidence="2">
    <location>
        <begin position="64"/>
        <end position="84"/>
    </location>
</feature>
<dbReference type="EMBL" id="AHYT01000002">
    <property type="protein sequence ID" value="EOT29902.1"/>
    <property type="molecule type" value="Genomic_DNA"/>
</dbReference>
<gene>
    <name evidence="3" type="ORF">OMQ_00593</name>
</gene>
<keyword evidence="1 2" id="KW-0472">Membrane</keyword>
<dbReference type="PIRSF" id="PIRSF005348">
    <property type="entry name" value="YxkH"/>
    <property type="match status" value="1"/>
</dbReference>
<dbReference type="HOGENOM" id="CLU_041211_0_1_9"/>
<evidence type="ECO:0000313" key="3">
    <source>
        <dbReference type="EMBL" id="EOT29902.1"/>
    </source>
</evidence>
<comment type="similarity">
    <text evidence="1">Belongs to the 2-hydroxycarboxylate transporter (2-HCT) (TC 2.A.24) family.</text>
</comment>
<dbReference type="InterPro" id="IPR004679">
    <property type="entry name" value="2-OHcarboxylate_transport"/>
</dbReference>
<evidence type="ECO:0000256" key="1">
    <source>
        <dbReference type="PIRNR" id="PIRNR005348"/>
    </source>
</evidence>
<feature type="transmembrane region" description="Helical" evidence="2">
    <location>
        <begin position="280"/>
        <end position="297"/>
    </location>
</feature>
<dbReference type="PANTHER" id="PTHR40033">
    <property type="entry name" value="NA(+)-MALATE SYMPORTER"/>
    <property type="match status" value="1"/>
</dbReference>
<dbReference type="STRING" id="41997.RV16_GL001798"/>
<dbReference type="GO" id="GO:0015293">
    <property type="term" value="F:symporter activity"/>
    <property type="evidence" value="ECO:0007669"/>
    <property type="project" value="UniProtKB-UniRule"/>
</dbReference>
<feature type="transmembrane region" description="Helical" evidence="2">
    <location>
        <begin position="96"/>
        <end position="119"/>
    </location>
</feature>
<reference evidence="3 4" key="1">
    <citation type="submission" date="2013-03" db="EMBL/GenBank/DDBJ databases">
        <title>The Genome Sequence of Enterococcus saccharolyticus ATCC_43076 (Illumina only assembly).</title>
        <authorList>
            <consortium name="The Broad Institute Genomics Platform"/>
            <consortium name="The Broad Institute Genome Sequencing Center for Infectious Disease"/>
            <person name="Earl A."/>
            <person name="Russ C."/>
            <person name="Gilmore M."/>
            <person name="Surin D."/>
            <person name="Walker B."/>
            <person name="Young S."/>
            <person name="Zeng Q."/>
            <person name="Gargeya S."/>
            <person name="Fitzgerald M."/>
            <person name="Haas B."/>
            <person name="Abouelleil A."/>
            <person name="Allen A.W."/>
            <person name="Alvarado L."/>
            <person name="Arachchi H.M."/>
            <person name="Berlin A.M."/>
            <person name="Chapman S.B."/>
            <person name="Gainer-Dewar J."/>
            <person name="Goldberg J."/>
            <person name="Griggs A."/>
            <person name="Gujja S."/>
            <person name="Hansen M."/>
            <person name="Howarth C."/>
            <person name="Imamovic A."/>
            <person name="Ireland A."/>
            <person name="Larimer J."/>
            <person name="McCowan C."/>
            <person name="Murphy C."/>
            <person name="Pearson M."/>
            <person name="Poon T.W."/>
            <person name="Priest M."/>
            <person name="Roberts A."/>
            <person name="Saif S."/>
            <person name="Shea T."/>
            <person name="Sisk P."/>
            <person name="Sykes S."/>
            <person name="Wortman J."/>
            <person name="Nusbaum C."/>
            <person name="Birren B."/>
        </authorList>
    </citation>
    <scope>NUCLEOTIDE SEQUENCE [LARGE SCALE GENOMIC DNA]</scope>
    <source>
        <strain evidence="3 4">ATCC 43076</strain>
    </source>
</reference>
<keyword evidence="1" id="KW-0813">Transport</keyword>
<protein>
    <recommendedName>
        <fullName evidence="5">CCS family citrate carrier protein</fullName>
    </recommendedName>
</protein>
<feature type="transmembrane region" description="Helical" evidence="2">
    <location>
        <begin position="405"/>
        <end position="425"/>
    </location>
</feature>
<dbReference type="Pfam" id="PF03390">
    <property type="entry name" value="2HCT"/>
    <property type="match status" value="1"/>
</dbReference>
<dbReference type="PATRIC" id="fig|1139996.3.peg.586"/>
<comment type="subcellular location">
    <subcellularLocation>
        <location evidence="1">Cell membrane</location>
    </subcellularLocation>
</comment>
<dbReference type="PANTHER" id="PTHR40033:SF1">
    <property type="entry name" value="CITRATE-SODIUM SYMPORTER"/>
    <property type="match status" value="1"/>
</dbReference>
<feature type="transmembrane region" description="Helical" evidence="2">
    <location>
        <begin position="309"/>
        <end position="328"/>
    </location>
</feature>
<dbReference type="GO" id="GO:0005886">
    <property type="term" value="C:plasma membrane"/>
    <property type="evidence" value="ECO:0007669"/>
    <property type="project" value="UniProtKB-SubCell"/>
</dbReference>
<keyword evidence="2" id="KW-0812">Transmembrane</keyword>
<feature type="transmembrane region" description="Helical" evidence="2">
    <location>
        <begin position="253"/>
        <end position="274"/>
    </location>
</feature>
<evidence type="ECO:0008006" key="5">
    <source>
        <dbReference type="Google" id="ProtNLM"/>
    </source>
</evidence>
<proteinExistence type="inferred from homology"/>
<feature type="transmembrane region" description="Helical" evidence="2">
    <location>
        <begin position="36"/>
        <end position="55"/>
    </location>
</feature>
<organism evidence="3 4">
    <name type="scientific">Enterococcus saccharolyticus subsp. saccharolyticus ATCC 43076</name>
    <dbReference type="NCBI Taxonomy" id="1139996"/>
    <lineage>
        <taxon>Bacteria</taxon>
        <taxon>Bacillati</taxon>
        <taxon>Bacillota</taxon>
        <taxon>Bacilli</taxon>
        <taxon>Lactobacillales</taxon>
        <taxon>Enterococcaceae</taxon>
        <taxon>Enterococcus</taxon>
    </lineage>
</organism>
<keyword evidence="4" id="KW-1185">Reference proteome</keyword>
<feature type="transmembrane region" description="Helical" evidence="2">
    <location>
        <begin position="340"/>
        <end position="366"/>
    </location>
</feature>
<feature type="transmembrane region" description="Helical" evidence="2">
    <location>
        <begin position="196"/>
        <end position="219"/>
    </location>
</feature>
<name>S0NGV0_9ENTE</name>
<keyword evidence="2" id="KW-1133">Transmembrane helix</keyword>
<dbReference type="AlphaFoldDB" id="S0NGV0"/>
<feature type="transmembrane region" description="Helical" evidence="2">
    <location>
        <begin position="12"/>
        <end position="30"/>
    </location>
</feature>
<dbReference type="GO" id="GO:0008514">
    <property type="term" value="F:organic anion transmembrane transporter activity"/>
    <property type="evidence" value="ECO:0007669"/>
    <property type="project" value="InterPro"/>
</dbReference>